<dbReference type="RefSeq" id="WP_200387598.1">
    <property type="nucleotide sequence ID" value="NZ_NRSD01000007.1"/>
</dbReference>
<accession>A0A9X1B8I0</accession>
<keyword evidence="2" id="KW-1185">Reference proteome</keyword>
<dbReference type="EMBL" id="NRSD01000007">
    <property type="protein sequence ID" value="MBK1644792.1"/>
    <property type="molecule type" value="Genomic_DNA"/>
</dbReference>
<gene>
    <name evidence="1" type="ORF">CKO25_09045</name>
</gene>
<dbReference type="InterPro" id="IPR034660">
    <property type="entry name" value="DinB/YfiT-like"/>
</dbReference>
<sequence>MRREPGDQLLAKGSAIPWYERRAADLGLRLYASFASPAAILRDFRRDALQARTLAHGLSEEQGRRQIQIPRLPGIEPSSRHWSVYMTIDHLVMVNTAIMALIHAICSDHNHGAEIGIEDVVPHIEAGPDRIRALEIAVDRYSDLVERLGTLRSRERHPHPWFGDLSARQWHALAAIHNRTHRAQIEQIIRRL</sequence>
<dbReference type="Proteomes" id="UP001138802">
    <property type="component" value="Unassembled WGS sequence"/>
</dbReference>
<dbReference type="AlphaFoldDB" id="A0A9X1B8I0"/>
<reference evidence="1 2" key="1">
    <citation type="journal article" date="2020" name="Microorganisms">
        <title>Osmotic Adaptation and Compatible Solute Biosynthesis of Phototrophic Bacteria as Revealed from Genome Analyses.</title>
        <authorList>
            <person name="Imhoff J.F."/>
            <person name="Rahn T."/>
            <person name="Kunzel S."/>
            <person name="Keller A."/>
            <person name="Neulinger S.C."/>
        </authorList>
    </citation>
    <scope>NUCLEOTIDE SEQUENCE [LARGE SCALE GENOMIC DNA]</scope>
    <source>
        <strain evidence="1 2">DSM 21303</strain>
    </source>
</reference>
<evidence type="ECO:0000313" key="2">
    <source>
        <dbReference type="Proteomes" id="UP001138802"/>
    </source>
</evidence>
<evidence type="ECO:0008006" key="3">
    <source>
        <dbReference type="Google" id="ProtNLM"/>
    </source>
</evidence>
<proteinExistence type="predicted"/>
<protein>
    <recommendedName>
        <fullName evidence="3">DinB family protein</fullName>
    </recommendedName>
</protein>
<dbReference type="SUPFAM" id="SSF109854">
    <property type="entry name" value="DinB/YfiT-like putative metalloenzymes"/>
    <property type="match status" value="1"/>
</dbReference>
<dbReference type="Gene3D" id="1.20.120.450">
    <property type="entry name" value="dinb family like domain"/>
    <property type="match status" value="1"/>
</dbReference>
<evidence type="ECO:0000313" key="1">
    <source>
        <dbReference type="EMBL" id="MBK1644792.1"/>
    </source>
</evidence>
<comment type="caution">
    <text evidence="1">The sequence shown here is derived from an EMBL/GenBank/DDBJ whole genome shotgun (WGS) entry which is preliminary data.</text>
</comment>
<organism evidence="1 2">
    <name type="scientific">Thiocapsa imhoffii</name>
    <dbReference type="NCBI Taxonomy" id="382777"/>
    <lineage>
        <taxon>Bacteria</taxon>
        <taxon>Pseudomonadati</taxon>
        <taxon>Pseudomonadota</taxon>
        <taxon>Gammaproteobacteria</taxon>
        <taxon>Chromatiales</taxon>
        <taxon>Chromatiaceae</taxon>
        <taxon>Thiocapsa</taxon>
    </lineage>
</organism>
<name>A0A9X1B8I0_9GAMM</name>